<organism evidence="7 8">
    <name type="scientific">Rhizobium oryziradicis</name>
    <dbReference type="NCBI Taxonomy" id="1867956"/>
    <lineage>
        <taxon>Bacteria</taxon>
        <taxon>Pseudomonadati</taxon>
        <taxon>Pseudomonadota</taxon>
        <taxon>Alphaproteobacteria</taxon>
        <taxon>Hyphomicrobiales</taxon>
        <taxon>Rhizobiaceae</taxon>
        <taxon>Rhizobium/Agrobacterium group</taxon>
        <taxon>Rhizobium</taxon>
    </lineage>
</organism>
<dbReference type="PANTHER" id="PTHR43531:SF11">
    <property type="entry name" value="METHYL-ACCEPTING CHEMOTAXIS PROTEIN 3"/>
    <property type="match status" value="1"/>
</dbReference>
<gene>
    <name evidence="7" type="ORF">BJF95_19255</name>
</gene>
<dbReference type="InterPro" id="IPR004089">
    <property type="entry name" value="MCPsignal_dom"/>
</dbReference>
<dbReference type="STRING" id="1867956.BJF95_19255"/>
<dbReference type="InterPro" id="IPR004090">
    <property type="entry name" value="Chemotax_Me-accpt_rcpt"/>
</dbReference>
<dbReference type="Proteomes" id="UP000186894">
    <property type="component" value="Unassembled WGS sequence"/>
</dbReference>
<dbReference type="CDD" id="cd01068">
    <property type="entry name" value="globin_sensor"/>
    <property type="match status" value="1"/>
</dbReference>
<dbReference type="InterPro" id="IPR009050">
    <property type="entry name" value="Globin-like_sf"/>
</dbReference>
<dbReference type="PANTHER" id="PTHR43531">
    <property type="entry name" value="PROTEIN ICFG"/>
    <property type="match status" value="1"/>
</dbReference>
<accession>A0A1Q8ZMS6</accession>
<comment type="similarity">
    <text evidence="3">Belongs to the methyl-accepting chemotaxis (MCP) protein family.</text>
</comment>
<sequence>MSKTINEQDELNKRLNFLNITQNDLQIVAKLRPVIADAIGPALDVFYRTAKQYPEAARFFSSDAHIDHAKQKQIKHWSHLLSGKVDSNYVASATTIGQTHARLGLDPRWYIDGYGVILAGLTTAVLEEEMRGTVFGKRFQGAIAKISALVRTTMLDMDYAISTYGDALAEERAKLAQERAQIAQEQQEALTAIDNALAALSKGDLTATINQPLSEHYEGLRQNYNKAIAALANAFQEITHEAGQVTANTRELTRATDDMAKRTEQQAAALEETSAALEQISVISKQSAQRSGEAQSVASHAADSASKSSLIVNDAVNAMGAIEESSKKISSIISVIDEISFQTNLLALNAGVEAARAGEAGKGFAVVAQEVRELAQRSASAAKEIKGLIDRSSQDVANGVSLVNQTGAVLHTISEQVREVNGHIVAIAQSAQEQASGILEINAAISSMDQLTQQNAAMVEETNASTHTLQGVSDHLSSLLARFQTHSASAHASRSNAYHQTYAA</sequence>
<evidence type="ECO:0000313" key="7">
    <source>
        <dbReference type="EMBL" id="OLP43078.1"/>
    </source>
</evidence>
<evidence type="ECO:0000259" key="6">
    <source>
        <dbReference type="PROSITE" id="PS50111"/>
    </source>
</evidence>
<dbReference type="GO" id="GO:0019825">
    <property type="term" value="F:oxygen binding"/>
    <property type="evidence" value="ECO:0007669"/>
    <property type="project" value="InterPro"/>
</dbReference>
<dbReference type="InterPro" id="IPR012292">
    <property type="entry name" value="Globin/Proto"/>
</dbReference>
<dbReference type="OrthoDB" id="266313at2"/>
<comment type="subcellular location">
    <subcellularLocation>
        <location evidence="1">Membrane</location>
    </subcellularLocation>
</comment>
<dbReference type="Gene3D" id="1.10.490.10">
    <property type="entry name" value="Globins"/>
    <property type="match status" value="1"/>
</dbReference>
<keyword evidence="2" id="KW-0145">Chemotaxis</keyword>
<dbReference type="Gene3D" id="1.10.287.950">
    <property type="entry name" value="Methyl-accepting chemotaxis protein"/>
    <property type="match status" value="1"/>
</dbReference>
<dbReference type="GO" id="GO:0004888">
    <property type="term" value="F:transmembrane signaling receptor activity"/>
    <property type="evidence" value="ECO:0007669"/>
    <property type="project" value="InterPro"/>
</dbReference>
<dbReference type="InterPro" id="IPR039379">
    <property type="entry name" value="Protoglobin_sensor_dom"/>
</dbReference>
<reference evidence="7 8" key="1">
    <citation type="submission" date="2016-09" db="EMBL/GenBank/DDBJ databases">
        <title>Rhizobium oryziradicis sp. nov., isolated from the root of rice.</title>
        <authorList>
            <person name="Zhao J."/>
            <person name="Zhang X."/>
        </authorList>
    </citation>
    <scope>NUCLEOTIDE SEQUENCE [LARGE SCALE GENOMIC DNA]</scope>
    <source>
        <strain evidence="7 8">N19</strain>
    </source>
</reference>
<dbReference type="SUPFAM" id="SSF58104">
    <property type="entry name" value="Methyl-accepting chemotaxis protein (MCP) signaling domain"/>
    <property type="match status" value="1"/>
</dbReference>
<dbReference type="RefSeq" id="WP_075640408.1">
    <property type="nucleotide sequence ID" value="NZ_MKIM01000028.1"/>
</dbReference>
<name>A0A1Q8ZMS6_9HYPH</name>
<keyword evidence="5" id="KW-0175">Coiled coil</keyword>
<dbReference type="EMBL" id="MKIM01000028">
    <property type="protein sequence ID" value="OLP43078.1"/>
    <property type="molecule type" value="Genomic_DNA"/>
</dbReference>
<evidence type="ECO:0000256" key="3">
    <source>
        <dbReference type="ARBA" id="ARBA00029447"/>
    </source>
</evidence>
<proteinExistence type="inferred from homology"/>
<dbReference type="GO" id="GO:0006935">
    <property type="term" value="P:chemotaxis"/>
    <property type="evidence" value="ECO:0007669"/>
    <property type="project" value="UniProtKB-KW"/>
</dbReference>
<dbReference type="SUPFAM" id="SSF46458">
    <property type="entry name" value="Globin-like"/>
    <property type="match status" value="1"/>
</dbReference>
<evidence type="ECO:0000256" key="4">
    <source>
        <dbReference type="PROSITE-ProRule" id="PRU00284"/>
    </source>
</evidence>
<dbReference type="SMART" id="SM00283">
    <property type="entry name" value="MA"/>
    <property type="match status" value="1"/>
</dbReference>
<evidence type="ECO:0000256" key="2">
    <source>
        <dbReference type="ARBA" id="ARBA00022500"/>
    </source>
</evidence>
<protein>
    <submittedName>
        <fullName evidence="7">Chemotaxis protein</fullName>
    </submittedName>
</protein>
<dbReference type="PROSITE" id="PS50111">
    <property type="entry name" value="CHEMOTAXIS_TRANSDUC_2"/>
    <property type="match status" value="1"/>
</dbReference>
<evidence type="ECO:0000256" key="1">
    <source>
        <dbReference type="ARBA" id="ARBA00004370"/>
    </source>
</evidence>
<evidence type="ECO:0000313" key="8">
    <source>
        <dbReference type="Proteomes" id="UP000186894"/>
    </source>
</evidence>
<dbReference type="InterPro" id="IPR051310">
    <property type="entry name" value="MCP_chemotaxis"/>
</dbReference>
<keyword evidence="8" id="KW-1185">Reference proteome</keyword>
<dbReference type="GO" id="GO:0020037">
    <property type="term" value="F:heme binding"/>
    <property type="evidence" value="ECO:0007669"/>
    <property type="project" value="InterPro"/>
</dbReference>
<dbReference type="PRINTS" id="PR00260">
    <property type="entry name" value="CHEMTRNSDUCR"/>
</dbReference>
<feature type="coiled-coil region" evidence="5">
    <location>
        <begin position="168"/>
        <end position="280"/>
    </location>
</feature>
<evidence type="ECO:0000256" key="5">
    <source>
        <dbReference type="SAM" id="Coils"/>
    </source>
</evidence>
<dbReference type="InterPro" id="IPR044398">
    <property type="entry name" value="Globin-sensor_dom"/>
</dbReference>
<dbReference type="Pfam" id="PF11563">
    <property type="entry name" value="Protoglobin"/>
    <property type="match status" value="1"/>
</dbReference>
<feature type="domain" description="Methyl-accepting transducer" evidence="6">
    <location>
        <begin position="241"/>
        <end position="470"/>
    </location>
</feature>
<comment type="caution">
    <text evidence="7">The sequence shown here is derived from an EMBL/GenBank/DDBJ whole genome shotgun (WGS) entry which is preliminary data.</text>
</comment>
<dbReference type="AlphaFoldDB" id="A0A1Q8ZMS6"/>
<dbReference type="Pfam" id="PF00015">
    <property type="entry name" value="MCPsignal"/>
    <property type="match status" value="1"/>
</dbReference>
<dbReference type="FunFam" id="1.10.287.950:FF:000001">
    <property type="entry name" value="Methyl-accepting chemotaxis sensory transducer"/>
    <property type="match status" value="1"/>
</dbReference>
<dbReference type="GO" id="GO:0007165">
    <property type="term" value="P:signal transduction"/>
    <property type="evidence" value="ECO:0007669"/>
    <property type="project" value="UniProtKB-KW"/>
</dbReference>
<keyword evidence="4" id="KW-0807">Transducer</keyword>
<dbReference type="GO" id="GO:0016020">
    <property type="term" value="C:membrane"/>
    <property type="evidence" value="ECO:0007669"/>
    <property type="project" value="UniProtKB-SubCell"/>
</dbReference>